<comment type="caution">
    <text evidence="8">The sequence shown here is derived from an EMBL/GenBank/DDBJ whole genome shotgun (WGS) entry which is preliminary data.</text>
</comment>
<evidence type="ECO:0000256" key="6">
    <source>
        <dbReference type="ARBA" id="ARBA00023136"/>
    </source>
</evidence>
<evidence type="ECO:0000256" key="7">
    <source>
        <dbReference type="SAM" id="Phobius"/>
    </source>
</evidence>
<proteinExistence type="predicted"/>
<keyword evidence="6 7" id="KW-0472">Membrane</keyword>
<evidence type="ECO:0000313" key="8">
    <source>
        <dbReference type="EMBL" id="MBE7942040.1"/>
    </source>
</evidence>
<feature type="transmembrane region" description="Helical" evidence="7">
    <location>
        <begin position="270"/>
        <end position="291"/>
    </location>
</feature>
<feature type="transmembrane region" description="Helical" evidence="7">
    <location>
        <begin position="192"/>
        <end position="216"/>
    </location>
</feature>
<feature type="transmembrane region" description="Helical" evidence="7">
    <location>
        <begin position="34"/>
        <end position="53"/>
    </location>
</feature>
<dbReference type="PANTHER" id="PTHR36838">
    <property type="entry name" value="AUXIN EFFLUX CARRIER FAMILY PROTEIN"/>
    <property type="match status" value="1"/>
</dbReference>
<keyword evidence="9" id="KW-1185">Reference proteome</keyword>
<feature type="transmembrane region" description="Helical" evidence="7">
    <location>
        <begin position="242"/>
        <end position="264"/>
    </location>
</feature>
<comment type="subcellular location">
    <subcellularLocation>
        <location evidence="1">Membrane</location>
        <topology evidence="1">Multi-pass membrane protein</topology>
    </subcellularLocation>
</comment>
<feature type="transmembrane region" description="Helical" evidence="7">
    <location>
        <begin position="6"/>
        <end position="22"/>
    </location>
</feature>
<dbReference type="EMBL" id="JADDOJ010000075">
    <property type="protein sequence ID" value="MBE7942040.1"/>
    <property type="molecule type" value="Genomic_DNA"/>
</dbReference>
<dbReference type="InterPro" id="IPR004776">
    <property type="entry name" value="Mem_transp_PIN-like"/>
</dbReference>
<evidence type="ECO:0000313" key="9">
    <source>
        <dbReference type="Proteomes" id="UP000715965"/>
    </source>
</evidence>
<feature type="transmembrane region" description="Helical" evidence="7">
    <location>
        <begin position="166"/>
        <end position="186"/>
    </location>
</feature>
<evidence type="ECO:0000256" key="5">
    <source>
        <dbReference type="ARBA" id="ARBA00022989"/>
    </source>
</evidence>
<feature type="transmembrane region" description="Helical" evidence="7">
    <location>
        <begin position="124"/>
        <end position="145"/>
    </location>
</feature>
<evidence type="ECO:0000256" key="1">
    <source>
        <dbReference type="ARBA" id="ARBA00004141"/>
    </source>
</evidence>
<feature type="transmembrane region" description="Helical" evidence="7">
    <location>
        <begin position="96"/>
        <end position="118"/>
    </location>
</feature>
<keyword evidence="3" id="KW-1003">Cell membrane</keyword>
<dbReference type="Proteomes" id="UP000715965">
    <property type="component" value="Unassembled WGS sequence"/>
</dbReference>
<name>A0ABR9SI76_9BURK</name>
<keyword evidence="2" id="KW-0813">Transport</keyword>
<dbReference type="PANTHER" id="PTHR36838:SF3">
    <property type="entry name" value="TRANSPORTER AUXIN EFFLUX CARRIER EC FAMILY"/>
    <property type="match status" value="1"/>
</dbReference>
<keyword evidence="5 7" id="KW-1133">Transmembrane helix</keyword>
<accession>A0ABR9SI76</accession>
<evidence type="ECO:0000256" key="3">
    <source>
        <dbReference type="ARBA" id="ARBA00022475"/>
    </source>
</evidence>
<feature type="transmembrane region" description="Helical" evidence="7">
    <location>
        <begin position="312"/>
        <end position="337"/>
    </location>
</feature>
<evidence type="ECO:0000256" key="2">
    <source>
        <dbReference type="ARBA" id="ARBA00022448"/>
    </source>
</evidence>
<keyword evidence="4 7" id="KW-0812">Transmembrane</keyword>
<evidence type="ECO:0000256" key="4">
    <source>
        <dbReference type="ARBA" id="ARBA00022692"/>
    </source>
</evidence>
<dbReference type="Pfam" id="PF03547">
    <property type="entry name" value="Mem_trans"/>
    <property type="match status" value="1"/>
</dbReference>
<sequence length="338" mass="34441">MGPVLGVTLPFFALVLCGWGAARARLVPMEAIPGLNIFVLYFALPAMLFKFAADTPIASLVDGGTLATWVSCALVMTAFSVVTTRRGRIGWNDASFGALVAAFPNSGFMGVPLLVAMLGQRAAAPAIVALSVDMVLTSSLCIALSRLDLQGAGQARHALAQALRGMAANPLPWAILLGSLSSGLHLAPPGPLATVVAMLAQAASPVALFALGCVLARAYDQARRSAAAAPPAGMRSDVPRVVAYKLLVHPLLVLGAGRLAIALGLPLDPYSALVLVLVAALPSASNVPMLAERFGADAGRVARIVMGSTAAAFVSFTLVVLGVVPASLIVGTAVHAAR</sequence>
<protein>
    <submittedName>
        <fullName evidence="8">AEC family transporter</fullName>
    </submittedName>
</protein>
<feature type="transmembrane region" description="Helical" evidence="7">
    <location>
        <begin position="65"/>
        <end position="84"/>
    </location>
</feature>
<reference evidence="8 9" key="1">
    <citation type="submission" date="2020-10" db="EMBL/GenBank/DDBJ databases">
        <title>Draft genome of Ramlibacter aquaticus LMG 30558.</title>
        <authorList>
            <person name="Props R."/>
        </authorList>
    </citation>
    <scope>NUCLEOTIDE SEQUENCE [LARGE SCALE GENOMIC DNA]</scope>
    <source>
        <strain evidence="8 9">LMG 30558</strain>
    </source>
</reference>
<organism evidence="8 9">
    <name type="scientific">Ramlibacter aquaticus</name>
    <dbReference type="NCBI Taxonomy" id="2780094"/>
    <lineage>
        <taxon>Bacteria</taxon>
        <taxon>Pseudomonadati</taxon>
        <taxon>Pseudomonadota</taxon>
        <taxon>Betaproteobacteria</taxon>
        <taxon>Burkholderiales</taxon>
        <taxon>Comamonadaceae</taxon>
        <taxon>Ramlibacter</taxon>
    </lineage>
</organism>
<gene>
    <name evidence="8" type="ORF">IM725_15800</name>
</gene>